<dbReference type="Proteomes" id="UP000326169">
    <property type="component" value="Unassembled WGS sequence"/>
</dbReference>
<name>A0A5M3TDB7_LIMPL</name>
<sequence>MREVKKRSRRVKDIVRNRNYRQAVDVIEREVKRLEADDKPRARGPMFAPSARRGRYYYS</sequence>
<accession>A0A5M3TDB7</accession>
<proteinExistence type="predicted"/>
<reference evidence="2 3" key="1">
    <citation type="journal article" date="2019" name="J Genomics">
        <title>The Draft Genome of a Hydrogen-producing Cyanobacterium, Arthrospira platensis NIES-46.</title>
        <authorList>
            <person name="Suzuki S."/>
            <person name="Yamaguchi H."/>
            <person name="Kawachi M."/>
        </authorList>
    </citation>
    <scope>NUCLEOTIDE SEQUENCE [LARGE SCALE GENOMIC DNA]</scope>
    <source>
        <strain evidence="2 3">NIES-46</strain>
    </source>
</reference>
<organism evidence="2 3">
    <name type="scientific">Limnospira platensis NIES-46</name>
    <dbReference type="NCBI Taxonomy" id="1236695"/>
    <lineage>
        <taxon>Bacteria</taxon>
        <taxon>Bacillati</taxon>
        <taxon>Cyanobacteriota</taxon>
        <taxon>Cyanophyceae</taxon>
        <taxon>Oscillatoriophycideae</taxon>
        <taxon>Oscillatoriales</taxon>
        <taxon>Sirenicapillariaceae</taxon>
        <taxon>Limnospira</taxon>
    </lineage>
</organism>
<dbReference type="EMBL" id="BIMW01000133">
    <property type="protein sequence ID" value="GCE95499.1"/>
    <property type="molecule type" value="Genomic_DNA"/>
</dbReference>
<evidence type="ECO:0000256" key="1">
    <source>
        <dbReference type="SAM" id="MobiDB-lite"/>
    </source>
</evidence>
<protein>
    <submittedName>
        <fullName evidence="2">Uncharacterized protein</fullName>
    </submittedName>
</protein>
<evidence type="ECO:0000313" key="3">
    <source>
        <dbReference type="Proteomes" id="UP000326169"/>
    </source>
</evidence>
<feature type="region of interest" description="Disordered" evidence="1">
    <location>
        <begin position="38"/>
        <end position="59"/>
    </location>
</feature>
<evidence type="ECO:0000313" key="2">
    <source>
        <dbReference type="EMBL" id="GCE95499.1"/>
    </source>
</evidence>
<keyword evidence="3" id="KW-1185">Reference proteome</keyword>
<comment type="caution">
    <text evidence="2">The sequence shown here is derived from an EMBL/GenBank/DDBJ whole genome shotgun (WGS) entry which is preliminary data.</text>
</comment>
<gene>
    <name evidence="2" type="ORF">NIES46_35640</name>
</gene>